<keyword evidence="4 10" id="KW-0813">Transport</keyword>
<dbReference type="NCBIfam" id="NF045930">
    <property type="entry name" value="Cytc6PetJCyano"/>
    <property type="match status" value="1"/>
</dbReference>
<dbReference type="RefSeq" id="WP_222610265.1">
    <property type="nucleotide sequence ID" value="NZ_CP030139.2"/>
</dbReference>
<dbReference type="GO" id="GO:0015979">
    <property type="term" value="P:photosynthesis"/>
    <property type="evidence" value="ECO:0007669"/>
    <property type="project" value="UniProtKB-UniRule"/>
</dbReference>
<accession>A0AAN1QQF1</accession>
<protein>
    <recommendedName>
        <fullName evidence="10">Cytochrome c6</fullName>
    </recommendedName>
    <alternativeName>
        <fullName evidence="10">Cytochrome c-553</fullName>
    </alternativeName>
    <alternativeName>
        <fullName evidence="10">Cytochrome c553</fullName>
    </alternativeName>
    <alternativeName>
        <fullName evidence="10">Soluble cytochrome f</fullName>
    </alternativeName>
</protein>
<comment type="PTM">
    <text evidence="10">Binds 1 heme c group per subunit.</text>
</comment>
<dbReference type="GO" id="GO:0009055">
    <property type="term" value="F:electron transfer activity"/>
    <property type="evidence" value="ECO:0007669"/>
    <property type="project" value="UniProtKB-UniRule"/>
</dbReference>
<comment type="subunit">
    <text evidence="10">Monomer.</text>
</comment>
<dbReference type="GO" id="GO:0020037">
    <property type="term" value="F:heme binding"/>
    <property type="evidence" value="ECO:0007669"/>
    <property type="project" value="InterPro"/>
</dbReference>
<evidence type="ECO:0000256" key="1">
    <source>
        <dbReference type="ARBA" id="ARBA00002347"/>
    </source>
</evidence>
<organism evidence="12 13">
    <name type="scientific">Synechococcus elongatus PCC 11801</name>
    <dbReference type="NCBI Taxonomy" id="2219813"/>
    <lineage>
        <taxon>Bacteria</taxon>
        <taxon>Bacillati</taxon>
        <taxon>Cyanobacteriota</taxon>
        <taxon>Cyanophyceae</taxon>
        <taxon>Synechococcales</taxon>
        <taxon>Synechococcaceae</taxon>
        <taxon>Synechococcus</taxon>
    </lineage>
</organism>
<keyword evidence="9 10" id="KW-0793">Thylakoid</keyword>
<dbReference type="Gene3D" id="1.10.760.10">
    <property type="entry name" value="Cytochrome c-like domain"/>
    <property type="match status" value="1"/>
</dbReference>
<evidence type="ECO:0000256" key="8">
    <source>
        <dbReference type="ARBA" id="ARBA00023004"/>
    </source>
</evidence>
<evidence type="ECO:0000256" key="3">
    <source>
        <dbReference type="ARBA" id="ARBA00009650"/>
    </source>
</evidence>
<evidence type="ECO:0000256" key="5">
    <source>
        <dbReference type="ARBA" id="ARBA00022617"/>
    </source>
</evidence>
<evidence type="ECO:0000259" key="11">
    <source>
        <dbReference type="PROSITE" id="PS51007"/>
    </source>
</evidence>
<dbReference type="InterPro" id="IPR008168">
    <property type="entry name" value="Cyt_C_IC"/>
</dbReference>
<feature type="binding site" description="axial binding residue" evidence="10">
    <location>
        <position position="63"/>
    </location>
    <ligand>
        <name>heme c</name>
        <dbReference type="ChEBI" id="CHEBI:61717"/>
    </ligand>
    <ligandPart>
        <name>Fe</name>
        <dbReference type="ChEBI" id="CHEBI:18248"/>
    </ligandPart>
</feature>
<keyword evidence="6 10" id="KW-0479">Metal-binding</keyword>
<dbReference type="PANTHER" id="PTHR34688">
    <property type="entry name" value="CYTOCHROME C6, CHLOROPLASTIC"/>
    <property type="match status" value="1"/>
</dbReference>
<keyword evidence="8 10" id="KW-0408">Iron</keyword>
<gene>
    <name evidence="10" type="primary">petJ</name>
    <name evidence="12" type="ORF">DOP62_02305</name>
</gene>
<comment type="subcellular location">
    <subcellularLocation>
        <location evidence="2 10">Cellular thylakoid lumen</location>
    </subcellularLocation>
</comment>
<proteinExistence type="inferred from homology"/>
<dbReference type="PROSITE" id="PS51007">
    <property type="entry name" value="CYTC"/>
    <property type="match status" value="1"/>
</dbReference>
<keyword evidence="10" id="KW-0602">Photosynthesis</keyword>
<evidence type="ECO:0000256" key="9">
    <source>
        <dbReference type="ARBA" id="ARBA00023078"/>
    </source>
</evidence>
<dbReference type="InterPro" id="IPR009056">
    <property type="entry name" value="Cyt_c-like_dom"/>
</dbReference>
<name>A0AAN1QQF1_SYNEL</name>
<dbReference type="Proteomes" id="UP000267249">
    <property type="component" value="Chromosome"/>
</dbReference>
<dbReference type="GO" id="GO:0031979">
    <property type="term" value="C:plasma membrane-derived thylakoid lumen"/>
    <property type="evidence" value="ECO:0007669"/>
    <property type="project" value="UniProtKB-SubCell"/>
</dbReference>
<feature type="domain" description="Cytochrome c" evidence="11">
    <location>
        <begin position="46"/>
        <end position="126"/>
    </location>
</feature>
<evidence type="ECO:0000256" key="4">
    <source>
        <dbReference type="ARBA" id="ARBA00022448"/>
    </source>
</evidence>
<keyword evidence="5 10" id="KW-0349">Heme</keyword>
<dbReference type="PRINTS" id="PR00605">
    <property type="entry name" value="CYTCHROMECIC"/>
</dbReference>
<keyword evidence="7 10" id="KW-0249">Electron transport</keyword>
<sequence>MIESDQQLRSPRGEGAVGDGSVKRWLIALGLVISFILGGPQRAIAADLQAGAKLFQNNCAACHWNGGNVINGQKTLRQEALRRYGMDSLAALQRQITNGKNAMPAFGQRLSSEQIEAIAAYVFDRAQQGWTAR</sequence>
<comment type="similarity">
    <text evidence="3 10">Belongs to the cytochrome c family. PetJ subfamily.</text>
</comment>
<comment type="function">
    <text evidence="1 10">Functions as an electron carrier between membrane-bound cytochrome b6-f and photosystem I in oxygenic photosynthesis.</text>
</comment>
<dbReference type="PANTHER" id="PTHR34688:SF2">
    <property type="entry name" value="CYTOCHROME C6, CHLOROPLASTIC"/>
    <property type="match status" value="1"/>
</dbReference>
<dbReference type="EMBL" id="CP030139">
    <property type="protein sequence ID" value="AZB73608.2"/>
    <property type="molecule type" value="Genomic_DNA"/>
</dbReference>
<reference evidence="12 13" key="1">
    <citation type="journal article" date="2018" name="Sci. Rep.">
        <title>Genome Features and Biochemical Characteristics of a Robust, Fast Growing and Naturally Transformable Cyanobacterium Synechococcus elongatus PCC 11801 Isolated from India.</title>
        <authorList>
            <person name="Jaiswal D."/>
            <person name="Sengupta A."/>
            <person name="Sohoni S."/>
            <person name="Sengupta S."/>
            <person name="Phadnavis A.G."/>
            <person name="Pakrasi H.B."/>
            <person name="Wangikar P.P."/>
        </authorList>
    </citation>
    <scope>NUCLEOTIDE SEQUENCE [LARGE SCALE GENOMIC DNA]</scope>
    <source>
        <strain evidence="12 13">PCC 11801</strain>
    </source>
</reference>
<evidence type="ECO:0000256" key="2">
    <source>
        <dbReference type="ARBA" id="ARBA00004518"/>
    </source>
</evidence>
<evidence type="ECO:0000256" key="6">
    <source>
        <dbReference type="ARBA" id="ARBA00022723"/>
    </source>
</evidence>
<dbReference type="GO" id="GO:0005506">
    <property type="term" value="F:iron ion binding"/>
    <property type="evidence" value="ECO:0007669"/>
    <property type="project" value="InterPro"/>
</dbReference>
<feature type="binding site" description="axial binding residue" evidence="10">
    <location>
        <position position="103"/>
    </location>
    <ligand>
        <name>heme c</name>
        <dbReference type="ChEBI" id="CHEBI:61717"/>
    </ligand>
    <ligandPart>
        <name>Fe</name>
        <dbReference type="ChEBI" id="CHEBI:18248"/>
    </ligandPart>
</feature>
<dbReference type="SUPFAM" id="SSF46626">
    <property type="entry name" value="Cytochrome c"/>
    <property type="match status" value="1"/>
</dbReference>
<dbReference type="Pfam" id="PF13442">
    <property type="entry name" value="Cytochrome_CBB3"/>
    <property type="match status" value="1"/>
</dbReference>
<evidence type="ECO:0000256" key="10">
    <source>
        <dbReference type="HAMAP-Rule" id="MF_00594"/>
    </source>
</evidence>
<feature type="binding site" description="covalent" evidence="10">
    <location>
        <position position="62"/>
    </location>
    <ligand>
        <name>heme c</name>
        <dbReference type="ChEBI" id="CHEBI:61717"/>
    </ligand>
</feature>
<dbReference type="InterPro" id="IPR036909">
    <property type="entry name" value="Cyt_c-like_dom_sf"/>
</dbReference>
<dbReference type="InterPro" id="IPR023655">
    <property type="entry name" value="Cyt_C6"/>
</dbReference>
<dbReference type="AlphaFoldDB" id="A0AAN1QQF1"/>
<keyword evidence="10" id="KW-0732">Signal</keyword>
<feature type="binding site" description="covalent" evidence="10">
    <location>
        <position position="59"/>
    </location>
    <ligand>
        <name>heme c</name>
        <dbReference type="ChEBI" id="CHEBI:61717"/>
    </ligand>
</feature>
<evidence type="ECO:0000256" key="7">
    <source>
        <dbReference type="ARBA" id="ARBA00022982"/>
    </source>
</evidence>
<evidence type="ECO:0000313" key="13">
    <source>
        <dbReference type="Proteomes" id="UP000267249"/>
    </source>
</evidence>
<dbReference type="HAMAP" id="MF_00594">
    <property type="entry name" value="Cytc_PetJ"/>
    <property type="match status" value="1"/>
</dbReference>
<evidence type="ECO:0000313" key="12">
    <source>
        <dbReference type="EMBL" id="AZB73608.2"/>
    </source>
</evidence>